<organism evidence="1">
    <name type="scientific">Tanacetum cinerariifolium</name>
    <name type="common">Dalmatian daisy</name>
    <name type="synonym">Chrysanthemum cinerariifolium</name>
    <dbReference type="NCBI Taxonomy" id="118510"/>
    <lineage>
        <taxon>Eukaryota</taxon>
        <taxon>Viridiplantae</taxon>
        <taxon>Streptophyta</taxon>
        <taxon>Embryophyta</taxon>
        <taxon>Tracheophyta</taxon>
        <taxon>Spermatophyta</taxon>
        <taxon>Magnoliopsida</taxon>
        <taxon>eudicotyledons</taxon>
        <taxon>Gunneridae</taxon>
        <taxon>Pentapetalae</taxon>
        <taxon>asterids</taxon>
        <taxon>campanulids</taxon>
        <taxon>Asterales</taxon>
        <taxon>Asteraceae</taxon>
        <taxon>Asteroideae</taxon>
        <taxon>Anthemideae</taxon>
        <taxon>Anthemidinae</taxon>
        <taxon>Tanacetum</taxon>
    </lineage>
</organism>
<proteinExistence type="predicted"/>
<sequence length="89" mass="9602">MRLLDTLDRGQGHMAKGPGSCWGSLIEVVGKSVDSGGVAGNVGMEVQVKMEMEIPRSSGVYFITACSYSTDTSKELMKVQVYASRLQQL</sequence>
<evidence type="ECO:0000313" key="1">
    <source>
        <dbReference type="EMBL" id="GEU87555.1"/>
    </source>
</evidence>
<protein>
    <submittedName>
        <fullName evidence="1">Uncharacterized protein</fullName>
    </submittedName>
</protein>
<dbReference type="AlphaFoldDB" id="A0A6L2NSJ7"/>
<comment type="caution">
    <text evidence="1">The sequence shown here is derived from an EMBL/GenBank/DDBJ whole genome shotgun (WGS) entry which is preliminary data.</text>
</comment>
<gene>
    <name evidence="1" type="ORF">Tci_059533</name>
</gene>
<accession>A0A6L2NSJ7</accession>
<reference evidence="1" key="1">
    <citation type="journal article" date="2019" name="Sci. Rep.">
        <title>Draft genome of Tanacetum cinerariifolium, the natural source of mosquito coil.</title>
        <authorList>
            <person name="Yamashiro T."/>
            <person name="Shiraishi A."/>
            <person name="Satake H."/>
            <person name="Nakayama K."/>
        </authorList>
    </citation>
    <scope>NUCLEOTIDE SEQUENCE</scope>
</reference>
<dbReference type="EMBL" id="BKCJ010009563">
    <property type="protein sequence ID" value="GEU87555.1"/>
    <property type="molecule type" value="Genomic_DNA"/>
</dbReference>
<name>A0A6L2NSJ7_TANCI</name>